<dbReference type="Proteomes" id="UP000824469">
    <property type="component" value="Unassembled WGS sequence"/>
</dbReference>
<sequence>MNMIMRHRAQNLSVIFVKKNLQDMPITINELREHMKNVPHSNPVDRLMRFGTSLRGT</sequence>
<evidence type="ECO:0000313" key="2">
    <source>
        <dbReference type="Proteomes" id="UP000824469"/>
    </source>
</evidence>
<name>A0AA38GX10_TAXCH</name>
<organism evidence="1 2">
    <name type="scientific">Taxus chinensis</name>
    <name type="common">Chinese yew</name>
    <name type="synonym">Taxus wallichiana var. chinensis</name>
    <dbReference type="NCBI Taxonomy" id="29808"/>
    <lineage>
        <taxon>Eukaryota</taxon>
        <taxon>Viridiplantae</taxon>
        <taxon>Streptophyta</taxon>
        <taxon>Embryophyta</taxon>
        <taxon>Tracheophyta</taxon>
        <taxon>Spermatophyta</taxon>
        <taxon>Pinopsida</taxon>
        <taxon>Pinidae</taxon>
        <taxon>Conifers II</taxon>
        <taxon>Cupressales</taxon>
        <taxon>Taxaceae</taxon>
        <taxon>Taxus</taxon>
    </lineage>
</organism>
<keyword evidence="2" id="KW-1185">Reference proteome</keyword>
<gene>
    <name evidence="1" type="ORF">KI387_002765</name>
</gene>
<feature type="non-terminal residue" evidence="1">
    <location>
        <position position="57"/>
    </location>
</feature>
<dbReference type="EMBL" id="JAHRHJ020000001">
    <property type="protein sequence ID" value="KAH9330657.1"/>
    <property type="molecule type" value="Genomic_DNA"/>
</dbReference>
<protein>
    <submittedName>
        <fullName evidence="1">Uncharacterized protein</fullName>
    </submittedName>
</protein>
<comment type="caution">
    <text evidence="1">The sequence shown here is derived from an EMBL/GenBank/DDBJ whole genome shotgun (WGS) entry which is preliminary data.</text>
</comment>
<reference evidence="1 2" key="1">
    <citation type="journal article" date="2021" name="Nat. Plants">
        <title>The Taxus genome provides insights into paclitaxel biosynthesis.</title>
        <authorList>
            <person name="Xiong X."/>
            <person name="Gou J."/>
            <person name="Liao Q."/>
            <person name="Li Y."/>
            <person name="Zhou Q."/>
            <person name="Bi G."/>
            <person name="Li C."/>
            <person name="Du R."/>
            <person name="Wang X."/>
            <person name="Sun T."/>
            <person name="Guo L."/>
            <person name="Liang H."/>
            <person name="Lu P."/>
            <person name="Wu Y."/>
            <person name="Zhang Z."/>
            <person name="Ro D.K."/>
            <person name="Shang Y."/>
            <person name="Huang S."/>
            <person name="Yan J."/>
        </authorList>
    </citation>
    <scope>NUCLEOTIDE SEQUENCE [LARGE SCALE GENOMIC DNA]</scope>
    <source>
        <strain evidence="1">Ta-2019</strain>
    </source>
</reference>
<accession>A0AA38GX10</accession>
<proteinExistence type="predicted"/>
<evidence type="ECO:0000313" key="1">
    <source>
        <dbReference type="EMBL" id="KAH9330657.1"/>
    </source>
</evidence>
<dbReference type="AlphaFoldDB" id="A0AA38GX10"/>